<feature type="transmembrane region" description="Helical" evidence="1">
    <location>
        <begin position="20"/>
        <end position="49"/>
    </location>
</feature>
<protein>
    <recommendedName>
        <fullName evidence="4">Glycosyltransferase RgtA/B/C/D-like domain-containing protein</fullName>
    </recommendedName>
</protein>
<evidence type="ECO:0000313" key="3">
    <source>
        <dbReference type="Proteomes" id="UP000176294"/>
    </source>
</evidence>
<keyword evidence="1" id="KW-0812">Transmembrane</keyword>
<evidence type="ECO:0008006" key="4">
    <source>
        <dbReference type="Google" id="ProtNLM"/>
    </source>
</evidence>
<feature type="transmembrane region" description="Helical" evidence="1">
    <location>
        <begin position="178"/>
        <end position="196"/>
    </location>
</feature>
<proteinExistence type="predicted"/>
<feature type="transmembrane region" description="Helical" evidence="1">
    <location>
        <begin position="149"/>
        <end position="166"/>
    </location>
</feature>
<feature type="transmembrane region" description="Helical" evidence="1">
    <location>
        <begin position="203"/>
        <end position="221"/>
    </location>
</feature>
<dbReference type="AlphaFoldDB" id="A0A1G1T6P4"/>
<sequence>MLVLGYWQRWTCNGKNSGIWGLAGLIILLYAANPLTYLVSGLLLGLLAIFQSPTKAGFAAFLRRTGWLLLAYLPTLPLLGWYFWQKGTATSAPAQHYGENFADWLHLEPLAYFGSAEGTYRWLVAGLILLALAGASWQLLRRQVQLKAVLPWATGTLLLLLAYIILPDAISGGSIIRPRWGLLSYLTILVALGALPWMPRLRLFLLGAGTIIAIIFLGFRFQKFASLQNGLAEYRSVSPYLTPGTTLLPLTYAQVTRMPNGQDVKTYISIFSHAASYLCIEKDVFNYDNYEANTEYFPLTWRPGCAPLLEAEQLPARLAPFLYQPHHAPTYLLLWGRQAAPAASTTNARQIANYINHFGYVLRFRSASGLLELYQRPF</sequence>
<dbReference type="EMBL" id="MDZB01000096">
    <property type="protein sequence ID" value="OGX86555.1"/>
    <property type="molecule type" value="Genomic_DNA"/>
</dbReference>
<feature type="transmembrane region" description="Helical" evidence="1">
    <location>
        <begin position="119"/>
        <end position="137"/>
    </location>
</feature>
<name>A0A1G1T6P4_9BACT</name>
<feature type="transmembrane region" description="Helical" evidence="1">
    <location>
        <begin position="61"/>
        <end position="84"/>
    </location>
</feature>
<reference evidence="2 3" key="1">
    <citation type="submission" date="2016-08" db="EMBL/GenBank/DDBJ databases">
        <title>Hymenobacter coccineus sp. nov., Hymenobacter lapidarius sp. nov. and Hymenobacter glacialis sp. nov., isolated from Antarctic soil.</title>
        <authorList>
            <person name="Sedlacek I."/>
            <person name="Kralova S."/>
            <person name="Kyrova K."/>
            <person name="Maslanova I."/>
            <person name="Stankova E."/>
            <person name="Vrbovska V."/>
            <person name="Nemec M."/>
            <person name="Bartak M."/>
            <person name="Svec P."/>
            <person name="Busse H.-J."/>
            <person name="Pantucek R."/>
        </authorList>
    </citation>
    <scope>NUCLEOTIDE SEQUENCE [LARGE SCALE GENOMIC DNA]</scope>
    <source>
        <strain evidence="2 3">CCM 8643</strain>
    </source>
</reference>
<keyword evidence="1" id="KW-0472">Membrane</keyword>
<keyword evidence="1" id="KW-1133">Transmembrane helix</keyword>
<organism evidence="2 3">
    <name type="scientific">Hymenobacter lapidarius</name>
    <dbReference type="NCBI Taxonomy" id="1908237"/>
    <lineage>
        <taxon>Bacteria</taxon>
        <taxon>Pseudomonadati</taxon>
        <taxon>Bacteroidota</taxon>
        <taxon>Cytophagia</taxon>
        <taxon>Cytophagales</taxon>
        <taxon>Hymenobacteraceae</taxon>
        <taxon>Hymenobacter</taxon>
    </lineage>
</organism>
<accession>A0A1G1T6P4</accession>
<keyword evidence="3" id="KW-1185">Reference proteome</keyword>
<comment type="caution">
    <text evidence="2">The sequence shown here is derived from an EMBL/GenBank/DDBJ whole genome shotgun (WGS) entry which is preliminary data.</text>
</comment>
<evidence type="ECO:0000256" key="1">
    <source>
        <dbReference type="SAM" id="Phobius"/>
    </source>
</evidence>
<evidence type="ECO:0000313" key="2">
    <source>
        <dbReference type="EMBL" id="OGX86555.1"/>
    </source>
</evidence>
<gene>
    <name evidence="2" type="ORF">BEN47_12950</name>
</gene>
<dbReference type="Proteomes" id="UP000176294">
    <property type="component" value="Unassembled WGS sequence"/>
</dbReference>